<evidence type="ECO:0000313" key="10">
    <source>
        <dbReference type="Proteomes" id="UP001286456"/>
    </source>
</evidence>
<feature type="transmembrane region" description="Helical" evidence="7">
    <location>
        <begin position="123"/>
        <end position="146"/>
    </location>
</feature>
<feature type="domain" description="Rhodopsin" evidence="8">
    <location>
        <begin position="64"/>
        <end position="306"/>
    </location>
</feature>
<feature type="transmembrane region" description="Helical" evidence="7">
    <location>
        <begin position="205"/>
        <end position="227"/>
    </location>
</feature>
<evidence type="ECO:0000313" key="9">
    <source>
        <dbReference type="EMBL" id="KAK3335828.1"/>
    </source>
</evidence>
<sequence length="476" mass="52316">MYDENMDTANSTVFGNYTSTENYTLPANTTIWGPIPNDTRRSLQPDIIACSILTWLISVTFVALRFYTRGKLNHVLGWSDWMILPSLIFAAGVAASSIEQAARGAGKHSWEVDVYGIPALERAAWYGILFYPLSLTFARLSILLLYKRIFTYTWAKNTIQVSITLVVAMGIWFAASVLTACVPLEAFWNWSLFWVTPVYCQPATIWWGNAALHIVSDLVIMTIPLPILSQLNLPRRQKYALVGVFGLGFFVCIVSVLRLLALISVTKETPIDSTYNSAQLIYWTTVEVNAAIVCACIMTLKPLIQKLFPRLLPSNQHARARSLQWITPLGDSTSRLSFVHARPQRASDQSGMSICGSKGSSMPQAEQSEDGIALHTYDIEAQRGDRPSTAARAEDEALGAGGHLRAPPRAHLRLSTEMAKPVVSTELSGNPAADITDAEKLTNLKSTMMTPGQAPRACTCTCGHGQAEKTEGVVKE</sequence>
<gene>
    <name evidence="9" type="ORF">B0T19DRAFT_20171</name>
</gene>
<evidence type="ECO:0000256" key="3">
    <source>
        <dbReference type="ARBA" id="ARBA00022989"/>
    </source>
</evidence>
<dbReference type="InterPro" id="IPR049326">
    <property type="entry name" value="Rhodopsin_dom_fungi"/>
</dbReference>
<keyword evidence="3 7" id="KW-1133">Transmembrane helix</keyword>
<protein>
    <recommendedName>
        <fullName evidence="8">Rhodopsin domain-containing protein</fullName>
    </recommendedName>
</protein>
<evidence type="ECO:0000256" key="2">
    <source>
        <dbReference type="ARBA" id="ARBA00022692"/>
    </source>
</evidence>
<dbReference type="AlphaFoldDB" id="A0AAE0J2S2"/>
<reference evidence="9" key="1">
    <citation type="journal article" date="2023" name="Mol. Phylogenet. Evol.">
        <title>Genome-scale phylogeny and comparative genomics of the fungal order Sordariales.</title>
        <authorList>
            <person name="Hensen N."/>
            <person name="Bonometti L."/>
            <person name="Westerberg I."/>
            <person name="Brannstrom I.O."/>
            <person name="Guillou S."/>
            <person name="Cros-Aarteil S."/>
            <person name="Calhoun S."/>
            <person name="Haridas S."/>
            <person name="Kuo A."/>
            <person name="Mondo S."/>
            <person name="Pangilinan J."/>
            <person name="Riley R."/>
            <person name="LaButti K."/>
            <person name="Andreopoulos B."/>
            <person name="Lipzen A."/>
            <person name="Chen C."/>
            <person name="Yan M."/>
            <person name="Daum C."/>
            <person name="Ng V."/>
            <person name="Clum A."/>
            <person name="Steindorff A."/>
            <person name="Ohm R.A."/>
            <person name="Martin F."/>
            <person name="Silar P."/>
            <person name="Natvig D.O."/>
            <person name="Lalanne C."/>
            <person name="Gautier V."/>
            <person name="Ament-Velasquez S.L."/>
            <person name="Kruys A."/>
            <person name="Hutchinson M.I."/>
            <person name="Powell A.J."/>
            <person name="Barry K."/>
            <person name="Miller A.N."/>
            <person name="Grigoriev I.V."/>
            <person name="Debuchy R."/>
            <person name="Gladieux P."/>
            <person name="Hiltunen Thoren M."/>
            <person name="Johannesson H."/>
        </authorList>
    </citation>
    <scope>NUCLEOTIDE SEQUENCE</scope>
    <source>
        <strain evidence="9">SMH4131-1</strain>
    </source>
</reference>
<keyword evidence="4 7" id="KW-0472">Membrane</keyword>
<feature type="transmembrane region" description="Helical" evidence="7">
    <location>
        <begin position="46"/>
        <end position="67"/>
    </location>
</feature>
<comment type="caution">
    <text evidence="9">The sequence shown here is derived from an EMBL/GenBank/DDBJ whole genome shotgun (WGS) entry which is preliminary data.</text>
</comment>
<feature type="transmembrane region" description="Helical" evidence="7">
    <location>
        <begin position="280"/>
        <end position="300"/>
    </location>
</feature>
<comment type="subcellular location">
    <subcellularLocation>
        <location evidence="1">Membrane</location>
        <topology evidence="1">Multi-pass membrane protein</topology>
    </subcellularLocation>
</comment>
<dbReference type="GO" id="GO:0016020">
    <property type="term" value="C:membrane"/>
    <property type="evidence" value="ECO:0007669"/>
    <property type="project" value="UniProtKB-SubCell"/>
</dbReference>
<proteinExistence type="inferred from homology"/>
<feature type="region of interest" description="Disordered" evidence="6">
    <location>
        <begin position="384"/>
        <end position="406"/>
    </location>
</feature>
<evidence type="ECO:0000256" key="5">
    <source>
        <dbReference type="ARBA" id="ARBA00038359"/>
    </source>
</evidence>
<evidence type="ECO:0000256" key="1">
    <source>
        <dbReference type="ARBA" id="ARBA00004141"/>
    </source>
</evidence>
<dbReference type="Proteomes" id="UP001286456">
    <property type="component" value="Unassembled WGS sequence"/>
</dbReference>
<evidence type="ECO:0000259" key="8">
    <source>
        <dbReference type="Pfam" id="PF20684"/>
    </source>
</evidence>
<evidence type="ECO:0000256" key="6">
    <source>
        <dbReference type="SAM" id="MobiDB-lite"/>
    </source>
</evidence>
<dbReference type="PANTHER" id="PTHR33048">
    <property type="entry name" value="PTH11-LIKE INTEGRAL MEMBRANE PROTEIN (AFU_ORTHOLOGUE AFUA_5G11245)"/>
    <property type="match status" value="1"/>
</dbReference>
<dbReference type="Pfam" id="PF20684">
    <property type="entry name" value="Fung_rhodopsin"/>
    <property type="match status" value="1"/>
</dbReference>
<evidence type="ECO:0000256" key="7">
    <source>
        <dbReference type="SAM" id="Phobius"/>
    </source>
</evidence>
<evidence type="ECO:0000256" key="4">
    <source>
        <dbReference type="ARBA" id="ARBA00023136"/>
    </source>
</evidence>
<dbReference type="EMBL" id="JAUEPO010000001">
    <property type="protein sequence ID" value="KAK3335828.1"/>
    <property type="molecule type" value="Genomic_DNA"/>
</dbReference>
<feature type="transmembrane region" description="Helical" evidence="7">
    <location>
        <begin position="158"/>
        <end position="185"/>
    </location>
</feature>
<dbReference type="PANTHER" id="PTHR33048:SF47">
    <property type="entry name" value="INTEGRAL MEMBRANE PROTEIN-RELATED"/>
    <property type="match status" value="1"/>
</dbReference>
<name>A0AAE0J2S2_9PEZI</name>
<organism evidence="9 10">
    <name type="scientific">Cercophora scortea</name>
    <dbReference type="NCBI Taxonomy" id="314031"/>
    <lineage>
        <taxon>Eukaryota</taxon>
        <taxon>Fungi</taxon>
        <taxon>Dikarya</taxon>
        <taxon>Ascomycota</taxon>
        <taxon>Pezizomycotina</taxon>
        <taxon>Sordariomycetes</taxon>
        <taxon>Sordariomycetidae</taxon>
        <taxon>Sordariales</taxon>
        <taxon>Lasiosphaeriaceae</taxon>
        <taxon>Cercophora</taxon>
    </lineage>
</organism>
<keyword evidence="10" id="KW-1185">Reference proteome</keyword>
<reference evidence="9" key="2">
    <citation type="submission" date="2023-06" db="EMBL/GenBank/DDBJ databases">
        <authorList>
            <consortium name="Lawrence Berkeley National Laboratory"/>
            <person name="Haridas S."/>
            <person name="Hensen N."/>
            <person name="Bonometti L."/>
            <person name="Westerberg I."/>
            <person name="Brannstrom I.O."/>
            <person name="Guillou S."/>
            <person name="Cros-Aarteil S."/>
            <person name="Calhoun S."/>
            <person name="Kuo A."/>
            <person name="Mondo S."/>
            <person name="Pangilinan J."/>
            <person name="Riley R."/>
            <person name="Labutti K."/>
            <person name="Andreopoulos B."/>
            <person name="Lipzen A."/>
            <person name="Chen C."/>
            <person name="Yanf M."/>
            <person name="Daum C."/>
            <person name="Ng V."/>
            <person name="Clum A."/>
            <person name="Steindorff A."/>
            <person name="Ohm R."/>
            <person name="Martin F."/>
            <person name="Silar P."/>
            <person name="Natvig D."/>
            <person name="Lalanne C."/>
            <person name="Gautier V."/>
            <person name="Ament-Velasquez S.L."/>
            <person name="Kruys A."/>
            <person name="Hutchinson M.I."/>
            <person name="Powell A.J."/>
            <person name="Barry K."/>
            <person name="Miller A.N."/>
            <person name="Grigoriev I.V."/>
            <person name="Debuchy R."/>
            <person name="Gladieux P."/>
            <person name="Thoren M.H."/>
            <person name="Johannesson H."/>
        </authorList>
    </citation>
    <scope>NUCLEOTIDE SEQUENCE</scope>
    <source>
        <strain evidence="9">SMH4131-1</strain>
    </source>
</reference>
<feature type="transmembrane region" description="Helical" evidence="7">
    <location>
        <begin position="239"/>
        <end position="260"/>
    </location>
</feature>
<accession>A0AAE0J2S2</accession>
<dbReference type="InterPro" id="IPR052337">
    <property type="entry name" value="SAT4-like"/>
</dbReference>
<keyword evidence="2 7" id="KW-0812">Transmembrane</keyword>
<comment type="similarity">
    <text evidence="5">Belongs to the SAT4 family.</text>
</comment>